<protein>
    <submittedName>
        <fullName evidence="2">HEPN domain-containing protein</fullName>
    </submittedName>
</protein>
<dbReference type="SUPFAM" id="SSF81593">
    <property type="entry name" value="Nucleotidyltransferase substrate binding subunit/domain"/>
    <property type="match status" value="1"/>
</dbReference>
<dbReference type="Pfam" id="PF05168">
    <property type="entry name" value="HEPN"/>
    <property type="match status" value="1"/>
</dbReference>
<keyword evidence="3" id="KW-1185">Reference proteome</keyword>
<reference evidence="2 3" key="1">
    <citation type="submission" date="2019-02" db="EMBL/GenBank/DDBJ databases">
        <title>Genomic Encyclopedia of Type Strains, Phase IV (KMG-IV): sequencing the most valuable type-strain genomes for metagenomic binning, comparative biology and taxonomic classification.</title>
        <authorList>
            <person name="Goeker M."/>
        </authorList>
    </citation>
    <scope>NUCLEOTIDE SEQUENCE [LARGE SCALE GENOMIC DNA]</scope>
    <source>
        <strain evidence="2 3">DSM 18116</strain>
    </source>
</reference>
<name>A0A4Q7MXX7_9BACT</name>
<dbReference type="SMART" id="SM00748">
    <property type="entry name" value="HEPN"/>
    <property type="match status" value="1"/>
</dbReference>
<organism evidence="2 3">
    <name type="scientific">Pseudobacter ginsenosidimutans</name>
    <dbReference type="NCBI Taxonomy" id="661488"/>
    <lineage>
        <taxon>Bacteria</taxon>
        <taxon>Pseudomonadati</taxon>
        <taxon>Bacteroidota</taxon>
        <taxon>Chitinophagia</taxon>
        <taxon>Chitinophagales</taxon>
        <taxon>Chitinophagaceae</taxon>
        <taxon>Pseudobacter</taxon>
    </lineage>
</organism>
<dbReference type="InterPro" id="IPR007842">
    <property type="entry name" value="HEPN_dom"/>
</dbReference>
<evidence type="ECO:0000259" key="1">
    <source>
        <dbReference type="PROSITE" id="PS50910"/>
    </source>
</evidence>
<feature type="domain" description="HEPN" evidence="1">
    <location>
        <begin position="148"/>
        <end position="265"/>
    </location>
</feature>
<gene>
    <name evidence="2" type="ORF">EV199_3988</name>
</gene>
<dbReference type="AlphaFoldDB" id="A0A4Q7MXX7"/>
<dbReference type="RefSeq" id="WP_130542526.1">
    <property type="nucleotide sequence ID" value="NZ_CP042431.1"/>
</dbReference>
<evidence type="ECO:0000313" key="3">
    <source>
        <dbReference type="Proteomes" id="UP000293874"/>
    </source>
</evidence>
<dbReference type="OrthoDB" id="634374at2"/>
<sequence length="344" mass="38952">MLQYQPSPALDQLVRTLHQAVAIDKIYLLGVATDNLPVNSIFRPFFHGEEPAAGYFLLLLTRPGEKKSDDVIQDMLEQRNRLRMPVNLIVHPVKVFYQWLKAGQAFAIQVVNKAPLLYNAGITNLPAPGYDNLKEHLVNQESQAQKGYDRSVAFLSGARQFIERQQFNLAAFLLHQASEHACMSFVLQSTGLRTGTHNIDKLLRYSTMMGNALNSIFPRTTAEDIELFRLLQKAYIHGRYKEDYMISEEQILILAARVEKLVRRFCPDADLSQRMVEEAAVPWPSRSGKLKKAGRGGRSKLPAGKAAVNILQDQYQKKYDHQYCTYGKIDATSAEYLSFLIEGS</sequence>
<evidence type="ECO:0000313" key="2">
    <source>
        <dbReference type="EMBL" id="RZS72073.1"/>
    </source>
</evidence>
<dbReference type="Gene3D" id="1.20.120.330">
    <property type="entry name" value="Nucleotidyltransferases domain 2"/>
    <property type="match status" value="1"/>
</dbReference>
<accession>A0A4Q7MXX7</accession>
<dbReference type="PROSITE" id="PS50910">
    <property type="entry name" value="HEPN"/>
    <property type="match status" value="1"/>
</dbReference>
<comment type="caution">
    <text evidence="2">The sequence shown here is derived from an EMBL/GenBank/DDBJ whole genome shotgun (WGS) entry which is preliminary data.</text>
</comment>
<dbReference type="Proteomes" id="UP000293874">
    <property type="component" value="Unassembled WGS sequence"/>
</dbReference>
<proteinExistence type="predicted"/>
<dbReference type="EMBL" id="SGXA01000002">
    <property type="protein sequence ID" value="RZS72073.1"/>
    <property type="molecule type" value="Genomic_DNA"/>
</dbReference>